<dbReference type="InterPro" id="IPR052012">
    <property type="entry name" value="GTase_92"/>
</dbReference>
<reference evidence="10" key="1">
    <citation type="submission" date="2016-11" db="UniProtKB">
        <authorList>
            <consortium name="WormBaseParasite"/>
        </authorList>
    </citation>
    <scope>IDENTIFICATION</scope>
</reference>
<comment type="similarity">
    <text evidence="2 8">Belongs to the glycosyltransferase 92 family.</text>
</comment>
<accession>A0A1I7V030</accession>
<evidence type="ECO:0000313" key="9">
    <source>
        <dbReference type="Proteomes" id="UP000095282"/>
    </source>
</evidence>
<keyword evidence="7 8" id="KW-0472">Membrane</keyword>
<comment type="subcellular location">
    <subcellularLocation>
        <location evidence="1">Membrane</location>
        <topology evidence="1">Single-pass membrane protein</topology>
    </subcellularLocation>
</comment>
<dbReference type="AlphaFoldDB" id="A0A1I7V030"/>
<evidence type="ECO:0000256" key="1">
    <source>
        <dbReference type="ARBA" id="ARBA00004167"/>
    </source>
</evidence>
<dbReference type="GO" id="GO:0016757">
    <property type="term" value="F:glycosyltransferase activity"/>
    <property type="evidence" value="ECO:0007669"/>
    <property type="project" value="UniProtKB-UniRule"/>
</dbReference>
<dbReference type="PANTHER" id="PTHR21645">
    <property type="entry name" value="GLYCOSYLTRANSFERASE FAMILY 92 PROTEIN"/>
    <property type="match status" value="1"/>
</dbReference>
<evidence type="ECO:0000256" key="7">
    <source>
        <dbReference type="ARBA" id="ARBA00023136"/>
    </source>
</evidence>
<keyword evidence="3 8" id="KW-0328">Glycosyltransferase</keyword>
<dbReference type="Proteomes" id="UP000095282">
    <property type="component" value="Unplaced"/>
</dbReference>
<evidence type="ECO:0000256" key="6">
    <source>
        <dbReference type="ARBA" id="ARBA00022989"/>
    </source>
</evidence>
<dbReference type="PANTHER" id="PTHR21645:SF21">
    <property type="entry name" value="GLYCOSYLTRANSFERASE FAMILY 92 PROTEIN"/>
    <property type="match status" value="1"/>
</dbReference>
<evidence type="ECO:0000256" key="4">
    <source>
        <dbReference type="ARBA" id="ARBA00022679"/>
    </source>
</evidence>
<dbReference type="WBParaSite" id="Csp11.Scaffold630.g21057.t1">
    <property type="protein sequence ID" value="Csp11.Scaffold630.g21057.t1"/>
    <property type="gene ID" value="Csp11.Scaffold630.g21057"/>
</dbReference>
<sequence length="535" mass="61929">MNILSVDKYQQIPIDPDEEITDSTPKYRISYHFYNISLYILLILIIFCFIKLYTQPVSTEEVAVSFLRSAVSLNPLNDSDGRLTKVLPVSHVFIVSAYYYPTSKSLGTNAVALNMIVDSKNFHVENGNYNVVGSNGTHEELTVATSQIEGVPYCRYTQSMARTNTVENLTKLEMESNGTKVEIPFKMARYKAPKPVIICISPQFVAEQWQIFMMQIHVAHRFGAHLHLYLISILESYFDLMKEYEKQGYLTIDFWLKIKFADPKSPYFEPNVNTELRNQIGAQMDCLLQYKEAAEYIAFFDMDDVLFPKNYPTYLEEFTAEWTLKPNATSVAYGRREHEFIKAETLAEYSFNELIASLKSAKGVKTAKLVVKPELHNTTGLHFSLHEDYRLRNNKTSPHIVHVQRPVQKHGSNEVKKLWKFAFGPLDEKIRKEDIDAIEEDIQRIRNLSSVAEIAERLPKEDFYFPIVFKCYLSQFYRRPVLTECPNAERCFLPQKENLKCIHSDANYISGPSMSPFTYHFTNNSFWSKDIGCYQ</sequence>
<evidence type="ECO:0000256" key="3">
    <source>
        <dbReference type="ARBA" id="ARBA00022676"/>
    </source>
</evidence>
<dbReference type="GO" id="GO:0016020">
    <property type="term" value="C:membrane"/>
    <property type="evidence" value="ECO:0007669"/>
    <property type="project" value="UniProtKB-SubCell"/>
</dbReference>
<dbReference type="InterPro" id="IPR008166">
    <property type="entry name" value="Glyco_transf_92"/>
</dbReference>
<evidence type="ECO:0000256" key="8">
    <source>
        <dbReference type="RuleBase" id="RU366017"/>
    </source>
</evidence>
<proteinExistence type="inferred from homology"/>
<name>A0A1I7V030_9PELO</name>
<keyword evidence="9" id="KW-1185">Reference proteome</keyword>
<dbReference type="eggNOG" id="KOG4735">
    <property type="taxonomic scope" value="Eukaryota"/>
</dbReference>
<evidence type="ECO:0000256" key="2">
    <source>
        <dbReference type="ARBA" id="ARBA00007647"/>
    </source>
</evidence>
<protein>
    <recommendedName>
        <fullName evidence="8">Glycosyltransferase family 92 protein</fullName>
        <ecNumber evidence="8">2.4.1.-</ecNumber>
    </recommendedName>
</protein>
<evidence type="ECO:0000256" key="5">
    <source>
        <dbReference type="ARBA" id="ARBA00022692"/>
    </source>
</evidence>
<evidence type="ECO:0000313" key="10">
    <source>
        <dbReference type="WBParaSite" id="Csp11.Scaffold630.g21057.t1"/>
    </source>
</evidence>
<dbReference type="EC" id="2.4.1.-" evidence="8"/>
<dbReference type="Pfam" id="PF01697">
    <property type="entry name" value="Glyco_transf_92"/>
    <property type="match status" value="1"/>
</dbReference>
<organism evidence="9 10">
    <name type="scientific">Caenorhabditis tropicalis</name>
    <dbReference type="NCBI Taxonomy" id="1561998"/>
    <lineage>
        <taxon>Eukaryota</taxon>
        <taxon>Metazoa</taxon>
        <taxon>Ecdysozoa</taxon>
        <taxon>Nematoda</taxon>
        <taxon>Chromadorea</taxon>
        <taxon>Rhabditida</taxon>
        <taxon>Rhabditina</taxon>
        <taxon>Rhabditomorpha</taxon>
        <taxon>Rhabditoidea</taxon>
        <taxon>Rhabditidae</taxon>
        <taxon>Peloderinae</taxon>
        <taxon>Caenorhabditis</taxon>
    </lineage>
</organism>
<keyword evidence="6 8" id="KW-1133">Transmembrane helix</keyword>
<keyword evidence="5 8" id="KW-0812">Transmembrane</keyword>
<feature type="transmembrane region" description="Helical" evidence="8">
    <location>
        <begin position="33"/>
        <end position="53"/>
    </location>
</feature>
<keyword evidence="4 8" id="KW-0808">Transferase</keyword>